<dbReference type="Pfam" id="PF05380">
    <property type="entry name" value="Peptidase_A17"/>
    <property type="match status" value="1"/>
</dbReference>
<dbReference type="Proteomes" id="UP001374579">
    <property type="component" value="Unassembled WGS sequence"/>
</dbReference>
<dbReference type="PANTHER" id="PTHR47331">
    <property type="entry name" value="PHD-TYPE DOMAIN-CONTAINING PROTEIN"/>
    <property type="match status" value="1"/>
</dbReference>
<evidence type="ECO:0000256" key="2">
    <source>
        <dbReference type="SAM" id="Coils"/>
    </source>
</evidence>
<dbReference type="Pfam" id="PF18701">
    <property type="entry name" value="DUF5641"/>
    <property type="match status" value="1"/>
</dbReference>
<feature type="compositionally biased region" description="Basic and acidic residues" evidence="3">
    <location>
        <begin position="669"/>
        <end position="682"/>
    </location>
</feature>
<feature type="compositionally biased region" description="Polar residues" evidence="3">
    <location>
        <begin position="568"/>
        <end position="586"/>
    </location>
</feature>
<dbReference type="InterPro" id="IPR036397">
    <property type="entry name" value="RNaseH_sf"/>
</dbReference>
<name>A0AAN9G5K8_9CAEN</name>
<dbReference type="InterPro" id="IPR040676">
    <property type="entry name" value="DUF5641"/>
</dbReference>
<proteinExistence type="predicted"/>
<dbReference type="CDD" id="cd01644">
    <property type="entry name" value="RT_pepA17"/>
    <property type="match status" value="1"/>
</dbReference>
<dbReference type="EMBL" id="JBAMIC010000014">
    <property type="protein sequence ID" value="KAK7095732.1"/>
    <property type="molecule type" value="Genomic_DNA"/>
</dbReference>
<evidence type="ECO:0000313" key="6">
    <source>
        <dbReference type="EMBL" id="KAK7095732.1"/>
    </source>
</evidence>
<dbReference type="Gene3D" id="3.30.420.10">
    <property type="entry name" value="Ribonuclease H-like superfamily/Ribonuclease H"/>
    <property type="match status" value="1"/>
</dbReference>
<evidence type="ECO:0000259" key="4">
    <source>
        <dbReference type="PROSITE" id="PS50158"/>
    </source>
</evidence>
<dbReference type="InterPro" id="IPR001878">
    <property type="entry name" value="Znf_CCHC"/>
</dbReference>
<dbReference type="GO" id="GO:0015074">
    <property type="term" value="P:DNA integration"/>
    <property type="evidence" value="ECO:0007669"/>
    <property type="project" value="InterPro"/>
</dbReference>
<keyword evidence="2" id="KW-0175">Coiled coil</keyword>
<dbReference type="InterPro" id="IPR001584">
    <property type="entry name" value="Integrase_cat-core"/>
</dbReference>
<comment type="caution">
    <text evidence="6">The sequence shown here is derived from an EMBL/GenBank/DDBJ whole genome shotgun (WGS) entry which is preliminary data.</text>
</comment>
<reference evidence="6 7" key="1">
    <citation type="submission" date="2024-02" db="EMBL/GenBank/DDBJ databases">
        <title>Chromosome-scale genome assembly of the rough periwinkle Littorina saxatilis.</title>
        <authorList>
            <person name="De Jode A."/>
            <person name="Faria R."/>
            <person name="Formenti G."/>
            <person name="Sims Y."/>
            <person name="Smith T.P."/>
            <person name="Tracey A."/>
            <person name="Wood J.M.D."/>
            <person name="Zagrodzka Z.B."/>
            <person name="Johannesson K."/>
            <person name="Butlin R.K."/>
            <person name="Leder E.H."/>
        </authorList>
    </citation>
    <scope>NUCLEOTIDE SEQUENCE [LARGE SCALE GENOMIC DNA]</scope>
    <source>
        <strain evidence="6">Snail1</strain>
        <tissue evidence="6">Muscle</tissue>
    </source>
</reference>
<evidence type="ECO:0000313" key="7">
    <source>
        <dbReference type="Proteomes" id="UP001374579"/>
    </source>
</evidence>
<organism evidence="6 7">
    <name type="scientific">Littorina saxatilis</name>
    <dbReference type="NCBI Taxonomy" id="31220"/>
    <lineage>
        <taxon>Eukaryota</taxon>
        <taxon>Metazoa</taxon>
        <taxon>Spiralia</taxon>
        <taxon>Lophotrochozoa</taxon>
        <taxon>Mollusca</taxon>
        <taxon>Gastropoda</taxon>
        <taxon>Caenogastropoda</taxon>
        <taxon>Littorinimorpha</taxon>
        <taxon>Littorinoidea</taxon>
        <taxon>Littorinidae</taxon>
        <taxon>Littorina</taxon>
    </lineage>
</organism>
<dbReference type="SMART" id="SM00343">
    <property type="entry name" value="ZnF_C2HC"/>
    <property type="match status" value="2"/>
</dbReference>
<dbReference type="SUPFAM" id="SSF56672">
    <property type="entry name" value="DNA/RNA polymerases"/>
    <property type="match status" value="1"/>
</dbReference>
<evidence type="ECO:0000259" key="5">
    <source>
        <dbReference type="PROSITE" id="PS50994"/>
    </source>
</evidence>
<evidence type="ECO:0000256" key="1">
    <source>
        <dbReference type="PROSITE-ProRule" id="PRU00047"/>
    </source>
</evidence>
<feature type="region of interest" description="Disordered" evidence="3">
    <location>
        <begin position="1"/>
        <end position="22"/>
    </location>
</feature>
<dbReference type="InterPro" id="IPR043502">
    <property type="entry name" value="DNA/RNA_pol_sf"/>
</dbReference>
<sequence length="2023" mass="229800">MNEGQENSESVRRSAREQKLTEKGRSYKKELLLQAFHSEHCGLLDFLTDTDSLLQQSTVDCEDMISRRQAITSRISLLRETAEKINELDDGEESTDGLLNDVANMAVSTMNKIVTATKHMNNPVRSVVSHASKRSKASSTSSQRLLAAAEAAALQAKLQSQRLEKERQEKLEQLEFEENLRRMKTERTMAKMKREIEEEKIVAQLKMEEARLKVLDEPNSGSQSSQGSHTAPQRQDIMPHRRALHQIDDWNNIMPHRQASHQTYDCAQKTNLRHDTQDLHQFDGRSQKTNLRHDAQALRQIGDRSQGTNLRHEAQALHQSDTHAQRTNLNYDAPVFTPWSQTTEQFADALARAITTSRLPIPEPPIFTGDPLHYPDWIFSFTSLIENRGIAPSDKIHYLKRYLGGPAREAVSGFFMLRSDDAYRQARDILEKRFGNPFAVSEAFRTKLDAWPKVANKDKAGLRNLSDFLLQCQAAAAEVLDLKILDDVREIRKITAKLPDWIAHRWNRTTATTKRDKARYPTFQEFTQFVVEESEIVNDPVLSAEPLPAGPRPQSQRHHEQPRPPKTVLNTNGNMVSNNHNENTQTSASSTSCLFCKRQHHSMNECRDFMRKQMSERKDFVRKEGLCFGCLRPGHTSKDCTKRCDCKKCSKKHPTSLHDDNWSSNHQRPPKEMKRDDQKDTQQTDLKNGSCRKVLSNTESSLTSMAVPVFLSTDENPHQEILVYALLDTMSDSTFVLESVARDLQASSTPAALKLTTMTDTSVTVACQKYSNLRVRGFNSEKTIHLPVTYSRDHIPLDDEHIPSPETAGRWPHLSRLENVLVPKQDCAVGLLIGYNCPRALAPLNCVTGDDDQPYAVETELGWSIVGGITESFDAIGTSHRVITGEVAHSAYHPERSVTYVQKTHIKEVTTADLVKIMEQDFQELSPPDQTMSQEDKQFLKTLEEGIHQTEDGHYEMPLPFRNGEPKLPNNRQAAYHRVMALKRQFERKPQYLQHYTAFMKEIIDRGDAEKVPSDEMNDTQWYIPHHGVYHPKKPEKVRVVFDCSARYQGTCINDHLLQGPDLVNSLVGVLCRFRQGPIAFTCDVEKMYHQFRVERRHQDYLRFLWWEDGDLSKAPVDYRMKVHLFGASSSPGCANFALKRLAKDHEHLGERAANFLMNDFYVDDGLKGESTAEAAIDLLEKARLICSKGGLRLHKIVSNSNEVVNSVPESERGGAAQANKNTDLGTTALESVLGLQWCMESDSFCFKLNPKDNPLTRRGILATVASIYDPLGLIAPVVLVGRMILQEMCGGGAGWDHPIPEDLRPQWEKWMSDLQKLTDFKVPRCYLGNISSPVGVELHHFSDASLQGYGQCSYLRLRSDDGQAHCTLVMAKARVAPLKATTVPRLELQAAVLSAKTAAFLDAELDYPNITNFFWTDSKVVLGYIKNKTTRFHMYVANRVEQICQRSNPDQWHYIATSENPADHASRGLSVDELSTSNWLKGPDFLWQREITMNDADIEVDPQDKEIKSATVHTTQGAKFTTFEERIRRFSSLRRAVTAVARIVMCCARKRGKEISDVEAKKRAEQNIVKCIQRESFDVSDLKSKSSPLSQLDPSLDEDGLLRVGGRIKKTSELYGVKHPLILPKNSHVSHLITAHQHEKTAHQGRSLTINAIRSAGYWILGCRRVVSSLINKCTACIRHRGKAKGQKMADLPKERVEPSPPFTYCGIDCFGPFTVKEGRKEVKRYGLLITCLAMRAVHIEVLDDMTTDAFLNGLRCFIALRGKVRMIRCDQGSNFIGAKHELKEELKKLDHKTVALRLLELDCEFKFNPPSSSHMGGIWERQIRNIRNVLTGILDNCAARLDTSCLRTLMYEAMAIVNSRPLTVENLERADGPLPLTPNHVLTMKPGIVMPPPPGVFEKEDLYLKKRWRRVQYLADTFWTRWKKEYLQTLQTRSIWQQTQDNIREGDIVLLQEDGICRTDWKTARVVKTFPGDDGRVRRVKLLMATSELDKHGKPLRQRSYLERPVHKLIVLLPKNISNND</sequence>
<feature type="compositionally biased region" description="Basic and acidic residues" evidence="3">
    <location>
        <begin position="9"/>
        <end position="22"/>
    </location>
</feature>
<feature type="domain" description="Integrase catalytic" evidence="5">
    <location>
        <begin position="1698"/>
        <end position="1888"/>
    </location>
</feature>
<evidence type="ECO:0008006" key="8">
    <source>
        <dbReference type="Google" id="ProtNLM"/>
    </source>
</evidence>
<evidence type="ECO:0000256" key="3">
    <source>
        <dbReference type="SAM" id="MobiDB-lite"/>
    </source>
</evidence>
<feature type="coiled-coil region" evidence="2">
    <location>
        <begin position="146"/>
        <end position="213"/>
    </location>
</feature>
<feature type="region of interest" description="Disordered" evidence="3">
    <location>
        <begin position="651"/>
        <end position="689"/>
    </location>
</feature>
<dbReference type="PANTHER" id="PTHR47331:SF5">
    <property type="entry name" value="RIBONUCLEASE H"/>
    <property type="match status" value="1"/>
</dbReference>
<dbReference type="InterPro" id="IPR008042">
    <property type="entry name" value="Retrotrans_Pao"/>
</dbReference>
<keyword evidence="1" id="KW-0862">Zinc</keyword>
<dbReference type="PROSITE" id="PS50994">
    <property type="entry name" value="INTEGRASE"/>
    <property type="match status" value="1"/>
</dbReference>
<dbReference type="PROSITE" id="PS50158">
    <property type="entry name" value="ZF_CCHC"/>
    <property type="match status" value="1"/>
</dbReference>
<keyword evidence="1" id="KW-0479">Metal-binding</keyword>
<dbReference type="InterPro" id="IPR012337">
    <property type="entry name" value="RNaseH-like_sf"/>
</dbReference>
<dbReference type="SUPFAM" id="SSF53098">
    <property type="entry name" value="Ribonuclease H-like"/>
    <property type="match status" value="1"/>
</dbReference>
<dbReference type="Pfam" id="PF03564">
    <property type="entry name" value="DUF1759"/>
    <property type="match status" value="1"/>
</dbReference>
<protein>
    <recommendedName>
        <fullName evidence="8">CCHC-type domain-containing protein</fullName>
    </recommendedName>
</protein>
<dbReference type="GO" id="GO:0003676">
    <property type="term" value="F:nucleic acid binding"/>
    <property type="evidence" value="ECO:0007669"/>
    <property type="project" value="InterPro"/>
</dbReference>
<dbReference type="GO" id="GO:0008270">
    <property type="term" value="F:zinc ion binding"/>
    <property type="evidence" value="ECO:0007669"/>
    <property type="project" value="UniProtKB-KW"/>
</dbReference>
<feature type="compositionally biased region" description="Polar residues" evidence="3">
    <location>
        <begin position="219"/>
        <end position="233"/>
    </location>
</feature>
<keyword evidence="1" id="KW-0863">Zinc-finger</keyword>
<feature type="domain" description="CCHC-type" evidence="4">
    <location>
        <begin position="627"/>
        <end position="642"/>
    </location>
</feature>
<accession>A0AAN9G5K8</accession>
<gene>
    <name evidence="6" type="ORF">V1264_005103</name>
</gene>
<feature type="region of interest" description="Disordered" evidence="3">
    <location>
        <begin position="216"/>
        <end position="237"/>
    </location>
</feature>
<keyword evidence="7" id="KW-1185">Reference proteome</keyword>
<dbReference type="InterPro" id="IPR005312">
    <property type="entry name" value="DUF1759"/>
</dbReference>
<feature type="region of interest" description="Disordered" evidence="3">
    <location>
        <begin position="542"/>
        <end position="586"/>
    </location>
</feature>